<evidence type="ECO:0000256" key="1">
    <source>
        <dbReference type="SAM" id="Phobius"/>
    </source>
</evidence>
<organism evidence="2 3">
    <name type="scientific">Slackia piriformis</name>
    <dbReference type="NCBI Taxonomy" id="626934"/>
    <lineage>
        <taxon>Bacteria</taxon>
        <taxon>Bacillati</taxon>
        <taxon>Actinomycetota</taxon>
        <taxon>Coriobacteriia</taxon>
        <taxon>Eggerthellales</taxon>
        <taxon>Eggerthellaceae</taxon>
        <taxon>Slackia</taxon>
    </lineage>
</organism>
<reference evidence="2" key="1">
    <citation type="submission" date="2021-02" db="EMBL/GenBank/DDBJ databases">
        <title>Infant gut strain persistence is associated with maternal origin, phylogeny, and functional potential including surface adhesion and iron acquisition.</title>
        <authorList>
            <person name="Lou Y.C."/>
        </authorList>
    </citation>
    <scope>NUCLEOTIDE SEQUENCE</scope>
    <source>
        <strain evidence="2">L2_039_000G1_dasL2_039_000G1_concoct_11</strain>
    </source>
</reference>
<name>A0A943UTF3_9ACTN</name>
<gene>
    <name evidence="2" type="ORF">KH142_05710</name>
</gene>
<keyword evidence="1" id="KW-0472">Membrane</keyword>
<dbReference type="EMBL" id="JAGZSV010000092">
    <property type="protein sequence ID" value="MBS6940964.1"/>
    <property type="molecule type" value="Genomic_DNA"/>
</dbReference>
<keyword evidence="1" id="KW-0812">Transmembrane</keyword>
<evidence type="ECO:0000313" key="3">
    <source>
        <dbReference type="Proteomes" id="UP000727506"/>
    </source>
</evidence>
<protein>
    <submittedName>
        <fullName evidence="2">Uncharacterized protein</fullName>
    </submittedName>
</protein>
<feature type="transmembrane region" description="Helical" evidence="1">
    <location>
        <begin position="31"/>
        <end position="51"/>
    </location>
</feature>
<dbReference type="Proteomes" id="UP000727506">
    <property type="component" value="Unassembled WGS sequence"/>
</dbReference>
<proteinExistence type="predicted"/>
<evidence type="ECO:0000313" key="2">
    <source>
        <dbReference type="EMBL" id="MBS6940964.1"/>
    </source>
</evidence>
<keyword evidence="1" id="KW-1133">Transmembrane helix</keyword>
<sequence>MKAYDVIARTVGAQPDRESLRWVDAVHMRGYRFWSILGLAGCFVCLGGALFSVPISIQLAGLGAGAVCMVLRMLRRKGFETVVASALDIECDPALYCRWMLAFLAAGRPSGDYAQGVWNYAYGLLWQGKWSDAIALVRTLERDIDIPDIAFIYDSFMADCAFALRDPDKLSAYIEAMRTIDHRRIAREARLHAAELEPLRDLLLYERAGDFDAALAIIDRILADPGLLPVERVVATLHRAECIADAAERRRLLDYVQQNGGSTWCAARARMLAARL</sequence>
<dbReference type="AlphaFoldDB" id="A0A943UTF3"/>
<comment type="caution">
    <text evidence="2">The sequence shown here is derived from an EMBL/GenBank/DDBJ whole genome shotgun (WGS) entry which is preliminary data.</text>
</comment>
<accession>A0A943UTF3</accession>